<keyword evidence="7" id="KW-0479">Metal-binding</keyword>
<evidence type="ECO:0000256" key="21">
    <source>
        <dbReference type="SAM" id="SignalP"/>
    </source>
</evidence>
<evidence type="ECO:0000256" key="3">
    <source>
        <dbReference type="ARBA" id="ARBA00012103"/>
    </source>
</evidence>
<comment type="similarity">
    <text evidence="2">Belongs to the GHMP kinase family. Mevalonate kinase subfamily.</text>
</comment>
<dbReference type="InterPro" id="IPR013750">
    <property type="entry name" value="GHMP_kinase_C_dom"/>
</dbReference>
<keyword evidence="5" id="KW-0444">Lipid biosynthesis</keyword>
<dbReference type="GO" id="GO:0006696">
    <property type="term" value="P:ergosterol biosynthetic process"/>
    <property type="evidence" value="ECO:0007669"/>
    <property type="project" value="TreeGrafter"/>
</dbReference>
<keyword evidence="15" id="KW-1207">Sterol metabolism</keyword>
<dbReference type="InterPro" id="IPR020568">
    <property type="entry name" value="Ribosomal_Su5_D2-typ_SF"/>
</dbReference>
<feature type="region of interest" description="Disordered" evidence="20">
    <location>
        <begin position="51"/>
        <end position="79"/>
    </location>
</feature>
<evidence type="ECO:0000256" key="20">
    <source>
        <dbReference type="SAM" id="MobiDB-lite"/>
    </source>
</evidence>
<dbReference type="PRINTS" id="PR00959">
    <property type="entry name" value="MEVGALKINASE"/>
</dbReference>
<dbReference type="Gene3D" id="3.30.230.10">
    <property type="match status" value="1"/>
</dbReference>
<dbReference type="EMBL" id="KK088424">
    <property type="protein sequence ID" value="EYE94893.1"/>
    <property type="molecule type" value="Genomic_DNA"/>
</dbReference>
<comment type="subcellular location">
    <subcellularLocation>
        <location evidence="1">Cytoplasm</location>
    </subcellularLocation>
</comment>
<dbReference type="GO" id="GO:0005829">
    <property type="term" value="C:cytosol"/>
    <property type="evidence" value="ECO:0007669"/>
    <property type="project" value="TreeGrafter"/>
</dbReference>
<dbReference type="NCBIfam" id="TIGR00549">
    <property type="entry name" value="mevalon_kin"/>
    <property type="match status" value="1"/>
</dbReference>
<dbReference type="GO" id="GO:0004496">
    <property type="term" value="F:mevalonate kinase activity"/>
    <property type="evidence" value="ECO:0007669"/>
    <property type="project" value="UniProtKB-EC"/>
</dbReference>
<feature type="domain" description="GHMP kinase N-terminal" evidence="22">
    <location>
        <begin position="294"/>
        <end position="379"/>
    </location>
</feature>
<dbReference type="AlphaFoldDB" id="A0A017SCX2"/>
<dbReference type="PROSITE" id="PS00627">
    <property type="entry name" value="GHMP_KINASES_ATP"/>
    <property type="match status" value="1"/>
</dbReference>
<keyword evidence="21" id="KW-0732">Signal</keyword>
<dbReference type="FunFam" id="3.30.230.10:FF:000027">
    <property type="entry name" value="Mevalonate kinase"/>
    <property type="match status" value="1"/>
</dbReference>
<evidence type="ECO:0000313" key="25">
    <source>
        <dbReference type="Proteomes" id="UP000019804"/>
    </source>
</evidence>
<evidence type="ECO:0000256" key="8">
    <source>
        <dbReference type="ARBA" id="ARBA00022741"/>
    </source>
</evidence>
<evidence type="ECO:0000256" key="11">
    <source>
        <dbReference type="ARBA" id="ARBA00022842"/>
    </source>
</evidence>
<dbReference type="GO" id="GO:0019287">
    <property type="term" value="P:isopentenyl diphosphate biosynthetic process, mevalonate pathway"/>
    <property type="evidence" value="ECO:0007669"/>
    <property type="project" value="UniProtKB-UniPathway"/>
</dbReference>
<evidence type="ECO:0000256" key="1">
    <source>
        <dbReference type="ARBA" id="ARBA00004496"/>
    </source>
</evidence>
<dbReference type="UniPathway" id="UPA00057">
    <property type="reaction ID" value="UER00098"/>
</dbReference>
<dbReference type="InterPro" id="IPR006203">
    <property type="entry name" value="GHMP_knse_ATP-bd_CS"/>
</dbReference>
<dbReference type="RefSeq" id="XP_040638581.1">
    <property type="nucleotide sequence ID" value="XM_040781982.1"/>
</dbReference>
<dbReference type="SUPFAM" id="SSF54211">
    <property type="entry name" value="Ribosomal protein S5 domain 2-like"/>
    <property type="match status" value="1"/>
</dbReference>
<dbReference type="GeneID" id="63697106"/>
<evidence type="ECO:0000256" key="19">
    <source>
        <dbReference type="ARBA" id="ARBA00084043"/>
    </source>
</evidence>
<protein>
    <recommendedName>
        <fullName evidence="3">mevalonate kinase</fullName>
        <ecNumber evidence="3">2.7.1.36</ecNumber>
    </recommendedName>
    <alternativeName>
        <fullName evidence="19">Ergosterol biosynthesis protein 12</fullName>
    </alternativeName>
</protein>
<accession>A0A017SCX2</accession>
<dbReference type="PANTHER" id="PTHR43290:SF2">
    <property type="entry name" value="MEVALONATE KINASE"/>
    <property type="match status" value="1"/>
</dbReference>
<evidence type="ECO:0000256" key="6">
    <source>
        <dbReference type="ARBA" id="ARBA00022679"/>
    </source>
</evidence>
<dbReference type="Pfam" id="PF00288">
    <property type="entry name" value="GHMP_kinases_N"/>
    <property type="match status" value="1"/>
</dbReference>
<keyword evidence="13" id="KW-0756">Sterol biosynthesis</keyword>
<dbReference type="Gene3D" id="3.30.70.890">
    <property type="entry name" value="GHMP kinase, C-terminal domain"/>
    <property type="match status" value="1"/>
</dbReference>
<evidence type="ECO:0000259" key="23">
    <source>
        <dbReference type="Pfam" id="PF08544"/>
    </source>
</evidence>
<keyword evidence="16" id="KW-0753">Steroid metabolism</keyword>
<dbReference type="STRING" id="1388766.A0A017SCX2"/>
<evidence type="ECO:0000256" key="9">
    <source>
        <dbReference type="ARBA" id="ARBA00022777"/>
    </source>
</evidence>
<evidence type="ECO:0000313" key="24">
    <source>
        <dbReference type="EMBL" id="EYE94893.1"/>
    </source>
</evidence>
<sequence>MFLTIVLLLSVLFLLFVHFVYNTPVPLPPPSYPYSPPYSPDPVAPSFTAFPLTMPSRGRKKNASFRAKHHRTMSSQNSIKSAVVSNCVREYDSPDSFDSSDGDISSTTPCTSASSTTTTATTSAPTPTSSSSHNTLPNGVSISTSAKERTNRKNMAARKASSPMAPAFMVSAPGKVIVYGEHAVVHGKAAMAAAISLRSYLHVTTLSKSHRTVTLNFRDIGLDHTWDIDSLPWDLFHHPSKKKFYYDLVTALDPELLDAVKPHAEAVSLGRPDEQRKIHVRSATSFLYLFLSLGSPQSPGAVYTMRSTIPIGAGLGSSASVCVCLSAALLTQIRALAGPHPDQPSDEAEVQIERINRWSFVGEMCIHGNPSGVDNTVAAGGKALLYRRGDPPMVTPVPNFPEARLLLVNTKQSRSTLTEVAKVGKLKAEHPLVTDTILDAIDKVTDAAHQLICDQKDKGETLEALGTLFRINHGLLLSLGVSHPRLERIRELVGDLGWTKLTGAGGGGCAITLVRPDVKEESLQGLETQLNAEGFEKYETTLGGDGIGVLWPAVLRNGTDEEGGEEIDQQKFENAIGTDGIDRLVGVGGGDERREGWKFWKRASASASPFP</sequence>
<feature type="compositionally biased region" description="Low complexity" evidence="20">
    <location>
        <begin position="102"/>
        <end position="132"/>
    </location>
</feature>
<dbReference type="FunFam" id="3.30.70.890:FF:000003">
    <property type="entry name" value="Mevalonate kinase"/>
    <property type="match status" value="1"/>
</dbReference>
<dbReference type="PANTHER" id="PTHR43290">
    <property type="entry name" value="MEVALONATE KINASE"/>
    <property type="match status" value="1"/>
</dbReference>
<evidence type="ECO:0000256" key="14">
    <source>
        <dbReference type="ARBA" id="ARBA00023098"/>
    </source>
</evidence>
<evidence type="ECO:0000256" key="12">
    <source>
        <dbReference type="ARBA" id="ARBA00022955"/>
    </source>
</evidence>
<dbReference type="InterPro" id="IPR006205">
    <property type="entry name" value="Mev_gal_kin"/>
</dbReference>
<evidence type="ECO:0000256" key="5">
    <source>
        <dbReference type="ARBA" id="ARBA00022516"/>
    </source>
</evidence>
<gene>
    <name evidence="24" type="ORF">EURHEDRAFT_412731</name>
</gene>
<reference evidence="25" key="1">
    <citation type="journal article" date="2014" name="Nat. Commun.">
        <title>Genomic adaptations of the halophilic Dead Sea filamentous fungus Eurotium rubrum.</title>
        <authorList>
            <person name="Kis-Papo T."/>
            <person name="Weig A.R."/>
            <person name="Riley R."/>
            <person name="Persoh D."/>
            <person name="Salamov A."/>
            <person name="Sun H."/>
            <person name="Lipzen A."/>
            <person name="Wasser S.P."/>
            <person name="Rambold G."/>
            <person name="Grigoriev I.V."/>
            <person name="Nevo E."/>
        </authorList>
    </citation>
    <scope>NUCLEOTIDE SEQUENCE [LARGE SCALE GENOMIC DNA]</scope>
    <source>
        <strain evidence="25">CBS 135680</strain>
    </source>
</reference>
<feature type="domain" description="GHMP kinase C-terminal" evidence="23">
    <location>
        <begin position="461"/>
        <end position="519"/>
    </location>
</feature>
<dbReference type="Proteomes" id="UP000019804">
    <property type="component" value="Unassembled WGS sequence"/>
</dbReference>
<feature type="compositionally biased region" description="Basic residues" evidence="20">
    <location>
        <begin position="57"/>
        <end position="72"/>
    </location>
</feature>
<evidence type="ECO:0000256" key="7">
    <source>
        <dbReference type="ARBA" id="ARBA00022723"/>
    </source>
</evidence>
<evidence type="ECO:0000256" key="13">
    <source>
        <dbReference type="ARBA" id="ARBA00023011"/>
    </source>
</evidence>
<organism evidence="24 25">
    <name type="scientific">Aspergillus ruber (strain CBS 135680)</name>
    <dbReference type="NCBI Taxonomy" id="1388766"/>
    <lineage>
        <taxon>Eukaryota</taxon>
        <taxon>Fungi</taxon>
        <taxon>Dikarya</taxon>
        <taxon>Ascomycota</taxon>
        <taxon>Pezizomycotina</taxon>
        <taxon>Eurotiomycetes</taxon>
        <taxon>Eurotiomycetidae</taxon>
        <taxon>Eurotiales</taxon>
        <taxon>Aspergillaceae</taxon>
        <taxon>Aspergillus</taxon>
        <taxon>Aspergillus subgen. Aspergillus</taxon>
    </lineage>
</organism>
<feature type="compositionally biased region" description="Polar residues" evidence="20">
    <location>
        <begin position="133"/>
        <end position="145"/>
    </location>
</feature>
<dbReference type="SUPFAM" id="SSF55060">
    <property type="entry name" value="GHMP Kinase, C-terminal domain"/>
    <property type="match status" value="1"/>
</dbReference>
<dbReference type="InterPro" id="IPR036554">
    <property type="entry name" value="GHMP_kinase_C_sf"/>
</dbReference>
<evidence type="ECO:0000256" key="4">
    <source>
        <dbReference type="ARBA" id="ARBA00022490"/>
    </source>
</evidence>
<dbReference type="OrthoDB" id="1652964at2759"/>
<evidence type="ECO:0000256" key="15">
    <source>
        <dbReference type="ARBA" id="ARBA00023166"/>
    </source>
</evidence>
<keyword evidence="6" id="KW-0808">Transferase</keyword>
<keyword evidence="14" id="KW-0443">Lipid metabolism</keyword>
<feature type="signal peptide" evidence="21">
    <location>
        <begin position="1"/>
        <end position="22"/>
    </location>
</feature>
<feature type="region of interest" description="Disordered" evidence="20">
    <location>
        <begin position="94"/>
        <end position="161"/>
    </location>
</feature>
<keyword evidence="8" id="KW-0547">Nucleotide-binding</keyword>
<dbReference type="GO" id="GO:0046872">
    <property type="term" value="F:metal ion binding"/>
    <property type="evidence" value="ECO:0007669"/>
    <property type="project" value="UniProtKB-KW"/>
</dbReference>
<dbReference type="GO" id="GO:0005524">
    <property type="term" value="F:ATP binding"/>
    <property type="evidence" value="ECO:0007669"/>
    <property type="project" value="UniProtKB-KW"/>
</dbReference>
<keyword evidence="4" id="KW-0963">Cytoplasm</keyword>
<keyword evidence="25" id="KW-1185">Reference proteome</keyword>
<dbReference type="InterPro" id="IPR006204">
    <property type="entry name" value="GHMP_kinase_N_dom"/>
</dbReference>
<evidence type="ECO:0000256" key="18">
    <source>
        <dbReference type="ARBA" id="ARBA00029438"/>
    </source>
</evidence>
<keyword evidence="12" id="KW-0752">Steroid biosynthesis</keyword>
<evidence type="ECO:0000256" key="17">
    <source>
        <dbReference type="ARBA" id="ARBA00029310"/>
    </source>
</evidence>
<name>A0A017SCX2_ASPRC</name>
<dbReference type="InterPro" id="IPR014721">
    <property type="entry name" value="Ribsml_uS5_D2-typ_fold_subgr"/>
</dbReference>
<comment type="catalytic activity">
    <reaction evidence="17">
        <text>(R)-mevalonate + ATP = (R)-5-phosphomevalonate + ADP + H(+)</text>
        <dbReference type="Rhea" id="RHEA:17065"/>
        <dbReference type="ChEBI" id="CHEBI:15378"/>
        <dbReference type="ChEBI" id="CHEBI:30616"/>
        <dbReference type="ChEBI" id="CHEBI:36464"/>
        <dbReference type="ChEBI" id="CHEBI:58146"/>
        <dbReference type="ChEBI" id="CHEBI:456216"/>
        <dbReference type="EC" id="2.7.1.36"/>
    </reaction>
    <physiologicalReaction direction="left-to-right" evidence="17">
        <dbReference type="Rhea" id="RHEA:17066"/>
    </physiologicalReaction>
</comment>
<keyword evidence="11" id="KW-0460">Magnesium</keyword>
<evidence type="ECO:0000256" key="2">
    <source>
        <dbReference type="ARBA" id="ARBA00006495"/>
    </source>
</evidence>
<dbReference type="Pfam" id="PF08544">
    <property type="entry name" value="GHMP_kinases_C"/>
    <property type="match status" value="1"/>
</dbReference>
<dbReference type="EC" id="2.7.1.36" evidence="3"/>
<comment type="pathway">
    <text evidence="18">Isoprenoid biosynthesis; isopentenyl diphosphate biosynthesis via mevalonate pathway; isopentenyl diphosphate from (R)-mevalonate: step 1/3.</text>
</comment>
<keyword evidence="10" id="KW-0067">ATP-binding</keyword>
<evidence type="ECO:0000256" key="16">
    <source>
        <dbReference type="ARBA" id="ARBA00023221"/>
    </source>
</evidence>
<proteinExistence type="inferred from homology"/>
<evidence type="ECO:0000256" key="10">
    <source>
        <dbReference type="ARBA" id="ARBA00022840"/>
    </source>
</evidence>
<keyword evidence="9 24" id="KW-0418">Kinase</keyword>
<dbReference type="HOGENOM" id="CLU_017814_1_1_1"/>
<feature type="chain" id="PRO_5001499364" description="mevalonate kinase" evidence="21">
    <location>
        <begin position="23"/>
        <end position="611"/>
    </location>
</feature>
<evidence type="ECO:0000259" key="22">
    <source>
        <dbReference type="Pfam" id="PF00288"/>
    </source>
</evidence>